<dbReference type="RefSeq" id="WP_101300853.1">
    <property type="nucleotide sequence ID" value="NZ_NXGX01000002.1"/>
</dbReference>
<dbReference type="Proteomes" id="UP000233332">
    <property type="component" value="Unassembled WGS sequence"/>
</dbReference>
<keyword evidence="2" id="KW-1185">Reference proteome</keyword>
<gene>
    <name evidence="1" type="ORF">COO92_06855</name>
</gene>
<proteinExistence type="predicted"/>
<dbReference type="AlphaFoldDB" id="A0A2N3LA57"/>
<organism evidence="1 2">
    <name type="scientific">Thalassospira lohafexi</name>
    <dbReference type="NCBI Taxonomy" id="744227"/>
    <lineage>
        <taxon>Bacteria</taxon>
        <taxon>Pseudomonadati</taxon>
        <taxon>Pseudomonadota</taxon>
        <taxon>Alphaproteobacteria</taxon>
        <taxon>Rhodospirillales</taxon>
        <taxon>Thalassospiraceae</taxon>
        <taxon>Thalassospira</taxon>
    </lineage>
</organism>
<evidence type="ECO:0000313" key="2">
    <source>
        <dbReference type="Proteomes" id="UP000233332"/>
    </source>
</evidence>
<evidence type="ECO:0000313" key="1">
    <source>
        <dbReference type="EMBL" id="PKR59731.1"/>
    </source>
</evidence>
<accession>A0A2N3LA57</accession>
<protein>
    <recommendedName>
        <fullName evidence="3">PAS domain-containing protein</fullName>
    </recommendedName>
</protein>
<comment type="caution">
    <text evidence="1">The sequence shown here is derived from an EMBL/GenBank/DDBJ whole genome shotgun (WGS) entry which is preliminary data.</text>
</comment>
<reference evidence="1 2" key="1">
    <citation type="submission" date="2017-09" db="EMBL/GenBank/DDBJ databases">
        <title>Biodiversity and function of Thalassospira species in the particle-attached aromatic-hydrocarbon-degrading consortia from the surface seawater of the China South Sea.</title>
        <authorList>
            <person name="Dong C."/>
            <person name="Lai Q."/>
            <person name="Shao Z."/>
        </authorList>
    </citation>
    <scope>NUCLEOTIDE SEQUENCE [LARGE SCALE GENOMIC DNA]</scope>
    <source>
        <strain evidence="1 2">139Z-12</strain>
    </source>
</reference>
<name>A0A2N3LA57_9PROT</name>
<evidence type="ECO:0008006" key="3">
    <source>
        <dbReference type="Google" id="ProtNLM"/>
    </source>
</evidence>
<sequence length="157" mass="18314">MAYAQETRLNNLPEDVPDRVRKLFDVWRAATWANALPDRKDLSSDTLAPWINDIGIYEYFPERRDFVVRIDAPNMIAASGENYQGCSPHQIDHDFGTRVHATLLDVIDSRQPAFHIIGVERKVWEEWVRLLLPVQTRDRAGQRILQVLVAHFFYRGR</sequence>
<dbReference type="EMBL" id="NXGX01000002">
    <property type="protein sequence ID" value="PKR59731.1"/>
    <property type="molecule type" value="Genomic_DNA"/>
</dbReference>